<evidence type="ECO:0000256" key="8">
    <source>
        <dbReference type="RuleBase" id="RU365009"/>
    </source>
</evidence>
<feature type="chain" id="PRO_5041487228" description="Hydrophobin" evidence="8">
    <location>
        <begin position="20"/>
        <end position="108"/>
    </location>
</feature>
<feature type="signal peptide" evidence="8">
    <location>
        <begin position="1"/>
        <end position="19"/>
    </location>
</feature>
<evidence type="ECO:0000256" key="2">
    <source>
        <dbReference type="ARBA" id="ARBA00010446"/>
    </source>
</evidence>
<evidence type="ECO:0000256" key="1">
    <source>
        <dbReference type="ARBA" id="ARBA00004191"/>
    </source>
</evidence>
<keyword evidence="3 8" id="KW-0134">Cell wall</keyword>
<comment type="similarity">
    <text evidence="2 8">Belongs to the fungal hydrophobin family.</text>
</comment>
<organism evidence="9 10">
    <name type="scientific">Armillaria tabescens</name>
    <name type="common">Ringless honey mushroom</name>
    <name type="synonym">Agaricus tabescens</name>
    <dbReference type="NCBI Taxonomy" id="1929756"/>
    <lineage>
        <taxon>Eukaryota</taxon>
        <taxon>Fungi</taxon>
        <taxon>Dikarya</taxon>
        <taxon>Basidiomycota</taxon>
        <taxon>Agaricomycotina</taxon>
        <taxon>Agaricomycetes</taxon>
        <taxon>Agaricomycetidae</taxon>
        <taxon>Agaricales</taxon>
        <taxon>Marasmiineae</taxon>
        <taxon>Physalacriaceae</taxon>
        <taxon>Desarmillaria</taxon>
    </lineage>
</organism>
<dbReference type="AlphaFoldDB" id="A0AA39J524"/>
<keyword evidence="5 8" id="KW-1015">Disulfide bond</keyword>
<accession>A0AA39J524</accession>
<dbReference type="GeneID" id="85362213"/>
<dbReference type="InterPro" id="IPR001338">
    <property type="entry name" value="Class_I_Hydrophobin"/>
</dbReference>
<gene>
    <name evidence="9" type="ORF">EV420DRAFT_1652599</name>
</gene>
<dbReference type="Pfam" id="PF01185">
    <property type="entry name" value="Hydrophobin"/>
    <property type="match status" value="1"/>
</dbReference>
<evidence type="ECO:0000256" key="7">
    <source>
        <dbReference type="ARBA" id="ARBA00093546"/>
    </source>
</evidence>
<evidence type="ECO:0000256" key="6">
    <source>
        <dbReference type="ARBA" id="ARBA00023180"/>
    </source>
</evidence>
<dbReference type="SMART" id="SM00075">
    <property type="entry name" value="HYDRO"/>
    <property type="match status" value="1"/>
</dbReference>
<dbReference type="CDD" id="cd23507">
    <property type="entry name" value="hydrophobin_I"/>
    <property type="match status" value="1"/>
</dbReference>
<keyword evidence="4 8" id="KW-0964">Secreted</keyword>
<comment type="caution">
    <text evidence="9">The sequence shown here is derived from an EMBL/GenBank/DDBJ whole genome shotgun (WGS) entry which is preliminary data.</text>
</comment>
<evidence type="ECO:0000256" key="5">
    <source>
        <dbReference type="ARBA" id="ARBA00023157"/>
    </source>
</evidence>
<reference evidence="9" key="1">
    <citation type="submission" date="2023-06" db="EMBL/GenBank/DDBJ databases">
        <authorList>
            <consortium name="Lawrence Berkeley National Laboratory"/>
            <person name="Ahrendt S."/>
            <person name="Sahu N."/>
            <person name="Indic B."/>
            <person name="Wong-Bajracharya J."/>
            <person name="Merenyi Z."/>
            <person name="Ke H.-M."/>
            <person name="Monk M."/>
            <person name="Kocsube S."/>
            <person name="Drula E."/>
            <person name="Lipzen A."/>
            <person name="Balint B."/>
            <person name="Henrissat B."/>
            <person name="Andreopoulos B."/>
            <person name="Martin F.M."/>
            <person name="Harder C.B."/>
            <person name="Rigling D."/>
            <person name="Ford K.L."/>
            <person name="Foster G.D."/>
            <person name="Pangilinan J."/>
            <person name="Papanicolaou A."/>
            <person name="Barry K."/>
            <person name="LaButti K."/>
            <person name="Viragh M."/>
            <person name="Koriabine M."/>
            <person name="Yan M."/>
            <person name="Riley R."/>
            <person name="Champramary S."/>
            <person name="Plett K.L."/>
            <person name="Tsai I.J."/>
            <person name="Slot J."/>
            <person name="Sipos G."/>
            <person name="Plett J."/>
            <person name="Nagy L.G."/>
            <person name="Grigoriev I.V."/>
        </authorList>
    </citation>
    <scope>NUCLEOTIDE SEQUENCE</scope>
    <source>
        <strain evidence="9">CCBAS 213</strain>
    </source>
</reference>
<evidence type="ECO:0000256" key="4">
    <source>
        <dbReference type="ARBA" id="ARBA00022525"/>
    </source>
</evidence>
<dbReference type="GO" id="GO:0005199">
    <property type="term" value="F:structural constituent of cell wall"/>
    <property type="evidence" value="ECO:0007669"/>
    <property type="project" value="InterPro"/>
</dbReference>
<evidence type="ECO:0000313" key="9">
    <source>
        <dbReference type="EMBL" id="KAK0436297.1"/>
    </source>
</evidence>
<dbReference type="Proteomes" id="UP001175211">
    <property type="component" value="Unassembled WGS sequence"/>
</dbReference>
<dbReference type="EMBL" id="JAUEPS010000129">
    <property type="protein sequence ID" value="KAK0436297.1"/>
    <property type="molecule type" value="Genomic_DNA"/>
</dbReference>
<name>A0AA39J524_ARMTA</name>
<evidence type="ECO:0000313" key="10">
    <source>
        <dbReference type="Proteomes" id="UP001175211"/>
    </source>
</evidence>
<keyword evidence="10" id="KW-1185">Reference proteome</keyword>
<keyword evidence="8" id="KW-0732">Signal</keyword>
<keyword evidence="6" id="KW-0325">Glycoprotein</keyword>
<sequence>MRFSSFTLLALPLLATATAIPRDGTTCASGTAQCCSSVQSATSNPMQSLLGLLGLALGGLAGDVGLTCSPITAIGLGTTQCNNQVVCCQNNSFNGLIALGCTPINIGV</sequence>
<protein>
    <recommendedName>
        <fullName evidence="8">Hydrophobin</fullName>
    </recommendedName>
</protein>
<dbReference type="RefSeq" id="XP_060322219.1">
    <property type="nucleotide sequence ID" value="XM_060478665.1"/>
</dbReference>
<comment type="subunit">
    <text evidence="7">Self-assembles to form functional amyloid fibrils called rodlets. Self-assembly into fibrillar rodlets occurs spontaneously at hydrophobic:hydrophilic interfaces and the rodlets further associate laterally to form amphipathic monolayers.</text>
</comment>
<comment type="subcellular location">
    <subcellularLocation>
        <location evidence="1 8">Secreted</location>
        <location evidence="1 8">Cell wall</location>
    </subcellularLocation>
</comment>
<evidence type="ECO:0000256" key="3">
    <source>
        <dbReference type="ARBA" id="ARBA00022512"/>
    </source>
</evidence>
<dbReference type="GO" id="GO:0009277">
    <property type="term" value="C:fungal-type cell wall"/>
    <property type="evidence" value="ECO:0007669"/>
    <property type="project" value="InterPro"/>
</dbReference>
<proteinExistence type="inferred from homology"/>